<dbReference type="FunFam" id="3.40.50.300:FF:000221">
    <property type="entry name" value="Multidrug ABC transporter ATP-binding protein"/>
    <property type="match status" value="1"/>
</dbReference>
<evidence type="ECO:0000256" key="2">
    <source>
        <dbReference type="ARBA" id="ARBA00022448"/>
    </source>
</evidence>
<dbReference type="EMBL" id="JAAAPK010000013">
    <property type="protein sequence ID" value="NBC45400.1"/>
    <property type="molecule type" value="Genomic_DNA"/>
</dbReference>
<dbReference type="InterPro" id="IPR039421">
    <property type="entry name" value="Type_1_exporter"/>
</dbReference>
<evidence type="ECO:0000256" key="4">
    <source>
        <dbReference type="ARBA" id="ARBA00022692"/>
    </source>
</evidence>
<evidence type="ECO:0000313" key="13">
    <source>
        <dbReference type="Proteomes" id="UP000537825"/>
    </source>
</evidence>
<sequence>MTVIGTARTQSNDNVQEGRLASLRNILPVLRMVWESGPRTVVAHLVLRTLAALIPLAVLVVARWIVDGVVANASAGLGMTSRLWGFVALEFGLAVLGAVLSRGIDYVGVVLRENYVRQVSLRLMAQASRLDLATYEDPAFHDRLERARAQATDRLVMVAAISRFLQLGLTTVSLCVGIVVFSPWILLNIVVCLVPAALGEAYFGARVYALNFRHTPKRRELDYLRQLGASRESAKELKIFGLSSFLMSRYESVSGELRDEVVKLSRRALAGLSLLSVVSSLGYYGAYAFVVYQAARGSLSVGELTFLAGAIAGANRTLQEFSVTGAGIADQALYIRDMLAFFALQPSIRSSTNAVPVPKPIRKGLEFRDVTFTYPGRPEPVLRGVSFHMAPGERIALIGENGQGKTTIVKLMMRLYEPSSGQILLDGVDLRDYRLEDLWHEVGVIFQDFARYEMTAHHNIAVGRIEQHEDPARILEAARKSQADAVIDRLPGRYAQMLGRRFDGGLDLSGGEWQRIALARAYLRDAQILVLDEPTAALDARAELDVFNRFGELSSGKMALLISHRFSTVKMADRILVLENGKVVEEGPHEQLVAVGGRYATMYELQASRYR</sequence>
<evidence type="ECO:0000256" key="7">
    <source>
        <dbReference type="ARBA" id="ARBA00022989"/>
    </source>
</evidence>
<evidence type="ECO:0000256" key="9">
    <source>
        <dbReference type="SAM" id="Phobius"/>
    </source>
</evidence>
<evidence type="ECO:0000313" key="12">
    <source>
        <dbReference type="EMBL" id="NBC45400.1"/>
    </source>
</evidence>
<organism evidence="12 13">
    <name type="scientific">Corallococcus exiguus</name>
    <dbReference type="NCBI Taxonomy" id="83462"/>
    <lineage>
        <taxon>Bacteria</taxon>
        <taxon>Pseudomonadati</taxon>
        <taxon>Myxococcota</taxon>
        <taxon>Myxococcia</taxon>
        <taxon>Myxococcales</taxon>
        <taxon>Cystobacterineae</taxon>
        <taxon>Myxococcaceae</taxon>
        <taxon>Corallococcus</taxon>
    </lineage>
</organism>
<dbReference type="PROSITE" id="PS50929">
    <property type="entry name" value="ABC_TM1F"/>
    <property type="match status" value="1"/>
</dbReference>
<evidence type="ECO:0000259" key="10">
    <source>
        <dbReference type="PROSITE" id="PS50893"/>
    </source>
</evidence>
<reference evidence="12 13" key="1">
    <citation type="submission" date="2020-01" db="EMBL/GenBank/DDBJ databases">
        <title>The draft genome sequence of Corallococcus exiguus DSM 14696.</title>
        <authorList>
            <person name="Zhang X."/>
            <person name="Zhu H."/>
        </authorList>
    </citation>
    <scope>NUCLEOTIDE SEQUENCE [LARGE SCALE GENOMIC DNA]</scope>
    <source>
        <strain evidence="12 13">DSM 14696</strain>
    </source>
</reference>
<keyword evidence="7 9" id="KW-1133">Transmembrane helix</keyword>
<evidence type="ECO:0000256" key="1">
    <source>
        <dbReference type="ARBA" id="ARBA00004651"/>
    </source>
</evidence>
<evidence type="ECO:0000256" key="5">
    <source>
        <dbReference type="ARBA" id="ARBA00022741"/>
    </source>
</evidence>
<keyword evidence="6 12" id="KW-0067">ATP-binding</keyword>
<evidence type="ECO:0000256" key="3">
    <source>
        <dbReference type="ARBA" id="ARBA00022475"/>
    </source>
</evidence>
<evidence type="ECO:0000256" key="6">
    <source>
        <dbReference type="ARBA" id="ARBA00022840"/>
    </source>
</evidence>
<gene>
    <name evidence="12" type="ORF">GTZ93_36930</name>
</gene>
<dbReference type="GO" id="GO:0015421">
    <property type="term" value="F:ABC-type oligopeptide transporter activity"/>
    <property type="evidence" value="ECO:0007669"/>
    <property type="project" value="TreeGrafter"/>
</dbReference>
<dbReference type="InterPro" id="IPR017871">
    <property type="entry name" value="ABC_transporter-like_CS"/>
</dbReference>
<dbReference type="SMART" id="SM00382">
    <property type="entry name" value="AAA"/>
    <property type="match status" value="1"/>
</dbReference>
<keyword evidence="4 9" id="KW-0812">Transmembrane</keyword>
<dbReference type="Gene3D" id="3.40.50.300">
    <property type="entry name" value="P-loop containing nucleotide triphosphate hydrolases"/>
    <property type="match status" value="1"/>
</dbReference>
<accession>A0A7X4YHH7</accession>
<dbReference type="GO" id="GO:0005524">
    <property type="term" value="F:ATP binding"/>
    <property type="evidence" value="ECO:0007669"/>
    <property type="project" value="UniProtKB-KW"/>
</dbReference>
<name>A0A7X4YHH7_9BACT</name>
<comment type="subcellular location">
    <subcellularLocation>
        <location evidence="1">Cell membrane</location>
        <topology evidence="1">Multi-pass membrane protein</topology>
    </subcellularLocation>
</comment>
<dbReference type="InterPro" id="IPR003593">
    <property type="entry name" value="AAA+_ATPase"/>
</dbReference>
<dbReference type="PROSITE" id="PS00211">
    <property type="entry name" value="ABC_TRANSPORTER_1"/>
    <property type="match status" value="1"/>
</dbReference>
<keyword evidence="3" id="KW-1003">Cell membrane</keyword>
<dbReference type="PROSITE" id="PS50893">
    <property type="entry name" value="ABC_TRANSPORTER_2"/>
    <property type="match status" value="1"/>
</dbReference>
<feature type="transmembrane region" description="Helical" evidence="9">
    <location>
        <begin position="41"/>
        <end position="66"/>
    </location>
</feature>
<feature type="transmembrane region" description="Helical" evidence="9">
    <location>
        <begin position="155"/>
        <end position="179"/>
    </location>
</feature>
<keyword evidence="13" id="KW-1185">Reference proteome</keyword>
<proteinExistence type="predicted"/>
<feature type="transmembrane region" description="Helical" evidence="9">
    <location>
        <begin position="86"/>
        <end position="111"/>
    </location>
</feature>
<dbReference type="SUPFAM" id="SSF90123">
    <property type="entry name" value="ABC transporter transmembrane region"/>
    <property type="match status" value="1"/>
</dbReference>
<dbReference type="PANTHER" id="PTHR43394">
    <property type="entry name" value="ATP-DEPENDENT PERMEASE MDL1, MITOCHONDRIAL"/>
    <property type="match status" value="1"/>
</dbReference>
<dbReference type="GO" id="GO:0005886">
    <property type="term" value="C:plasma membrane"/>
    <property type="evidence" value="ECO:0007669"/>
    <property type="project" value="UniProtKB-SubCell"/>
</dbReference>
<dbReference type="Proteomes" id="UP000537825">
    <property type="component" value="Unassembled WGS sequence"/>
</dbReference>
<dbReference type="Gene3D" id="1.20.1560.10">
    <property type="entry name" value="ABC transporter type 1, transmembrane domain"/>
    <property type="match status" value="1"/>
</dbReference>
<dbReference type="Pfam" id="PF00005">
    <property type="entry name" value="ABC_tran"/>
    <property type="match status" value="1"/>
</dbReference>
<protein>
    <submittedName>
        <fullName evidence="12">ATP-binding cassette domain-containing protein</fullName>
    </submittedName>
</protein>
<dbReference type="AlphaFoldDB" id="A0A7X4YHH7"/>
<dbReference type="GO" id="GO:0016887">
    <property type="term" value="F:ATP hydrolysis activity"/>
    <property type="evidence" value="ECO:0007669"/>
    <property type="project" value="InterPro"/>
</dbReference>
<evidence type="ECO:0000259" key="11">
    <source>
        <dbReference type="PROSITE" id="PS50929"/>
    </source>
</evidence>
<keyword evidence="2" id="KW-0813">Transport</keyword>
<feature type="domain" description="ABC transmembrane type-1" evidence="11">
    <location>
        <begin position="45"/>
        <end position="330"/>
    </location>
</feature>
<dbReference type="PANTHER" id="PTHR43394:SF1">
    <property type="entry name" value="ATP-BINDING CASSETTE SUB-FAMILY B MEMBER 10, MITOCHONDRIAL"/>
    <property type="match status" value="1"/>
</dbReference>
<dbReference type="InterPro" id="IPR003439">
    <property type="entry name" value="ABC_transporter-like_ATP-bd"/>
</dbReference>
<dbReference type="InterPro" id="IPR027417">
    <property type="entry name" value="P-loop_NTPase"/>
</dbReference>
<comment type="caution">
    <text evidence="12">The sequence shown here is derived from an EMBL/GenBank/DDBJ whole genome shotgun (WGS) entry which is preliminary data.</text>
</comment>
<feature type="transmembrane region" description="Helical" evidence="9">
    <location>
        <begin position="268"/>
        <end position="290"/>
    </location>
</feature>
<feature type="transmembrane region" description="Helical" evidence="9">
    <location>
        <begin position="185"/>
        <end position="209"/>
    </location>
</feature>
<evidence type="ECO:0000256" key="8">
    <source>
        <dbReference type="ARBA" id="ARBA00023136"/>
    </source>
</evidence>
<keyword evidence="8 9" id="KW-0472">Membrane</keyword>
<dbReference type="InterPro" id="IPR011527">
    <property type="entry name" value="ABC1_TM_dom"/>
</dbReference>
<keyword evidence="5" id="KW-0547">Nucleotide-binding</keyword>
<feature type="domain" description="ABC transporter" evidence="10">
    <location>
        <begin position="365"/>
        <end position="605"/>
    </location>
</feature>
<dbReference type="InterPro" id="IPR036640">
    <property type="entry name" value="ABC1_TM_sf"/>
</dbReference>
<dbReference type="SUPFAM" id="SSF52540">
    <property type="entry name" value="P-loop containing nucleoside triphosphate hydrolases"/>
    <property type="match status" value="1"/>
</dbReference>